<dbReference type="Proteomes" id="UP000319502">
    <property type="component" value="Unassembled WGS sequence"/>
</dbReference>
<evidence type="ECO:0000313" key="1">
    <source>
        <dbReference type="EMBL" id="TVO53237.1"/>
    </source>
</evidence>
<protein>
    <submittedName>
        <fullName evidence="1">Uncharacterized protein</fullName>
    </submittedName>
</protein>
<organism evidence="1 2">
    <name type="scientific">Denitromonas halophila</name>
    <dbReference type="NCBI Taxonomy" id="1629404"/>
    <lineage>
        <taxon>Bacteria</taxon>
        <taxon>Pseudomonadati</taxon>
        <taxon>Pseudomonadota</taxon>
        <taxon>Betaproteobacteria</taxon>
        <taxon>Rhodocyclales</taxon>
        <taxon>Zoogloeaceae</taxon>
        <taxon>Denitromonas</taxon>
    </lineage>
</organism>
<dbReference type="RefSeq" id="WP_144310478.1">
    <property type="nucleotide sequence ID" value="NZ_VMNK01000015.1"/>
</dbReference>
<reference evidence="1 2" key="1">
    <citation type="submission" date="2019-07" db="EMBL/GenBank/DDBJ databases">
        <title>The pathways for chlorine oxyanion respiration interact through the shared metabolite chlorate.</title>
        <authorList>
            <person name="Barnum T.P."/>
            <person name="Cheng Y."/>
            <person name="Hill K.A."/>
            <person name="Lucas L.N."/>
            <person name="Carlson H.K."/>
            <person name="Coates J.D."/>
        </authorList>
    </citation>
    <scope>NUCLEOTIDE SEQUENCE [LARGE SCALE GENOMIC DNA]</scope>
    <source>
        <strain evidence="1 2">SFB-3</strain>
    </source>
</reference>
<name>A0A557QK32_9RHOO</name>
<dbReference type="EMBL" id="VMNK01000015">
    <property type="protein sequence ID" value="TVO53237.1"/>
    <property type="molecule type" value="Genomic_DNA"/>
</dbReference>
<dbReference type="OrthoDB" id="9180803at2"/>
<comment type="caution">
    <text evidence="1">The sequence shown here is derived from an EMBL/GenBank/DDBJ whole genome shotgun (WGS) entry which is preliminary data.</text>
</comment>
<proteinExistence type="predicted"/>
<gene>
    <name evidence="1" type="ORF">FHP91_15715</name>
</gene>
<accession>A0A557QK32</accession>
<keyword evidence="2" id="KW-1185">Reference proteome</keyword>
<sequence length="248" mass="25771">MTIQSGIANPAATWLNSSSPLARTAVSAETAGVAENLAQRVSISPAARGLLAAESAQRASSGGATAVFDTTRGAVELDINAYFTPPGSADRGTYTLPPLLVPSQNNIDALRRHISAAMPDFLARNGIPFGPSSMTYDSAGKVQLPADYPYTDEFTAALEGSPAMARELQTVNALTSTLVELRKSLPFVQEYAAASPAEAGAVVARYSQLFSGSRTYDTIALGFSADGRLSLTANGEPVFQGALAHARS</sequence>
<evidence type="ECO:0000313" key="2">
    <source>
        <dbReference type="Proteomes" id="UP000319502"/>
    </source>
</evidence>
<dbReference type="AlphaFoldDB" id="A0A557QK32"/>